<protein>
    <submittedName>
        <fullName evidence="2">Uncharacterized protein</fullName>
    </submittedName>
</protein>
<dbReference type="Pfam" id="PF14027">
    <property type="entry name" value="Questin_oxidase"/>
    <property type="match status" value="1"/>
</dbReference>
<keyword evidence="3" id="KW-1185">Reference proteome</keyword>
<accession>A0A165NXJ2</accession>
<evidence type="ECO:0000313" key="2">
    <source>
        <dbReference type="EMBL" id="KZT67501.1"/>
    </source>
</evidence>
<dbReference type="Proteomes" id="UP000076727">
    <property type="component" value="Unassembled WGS sequence"/>
</dbReference>
<keyword evidence="1" id="KW-0560">Oxidoreductase</keyword>
<dbReference type="AlphaFoldDB" id="A0A165NXJ2"/>
<gene>
    <name evidence="2" type="ORF">DAEQUDRAFT_387282</name>
</gene>
<evidence type="ECO:0000256" key="1">
    <source>
        <dbReference type="ARBA" id="ARBA00023002"/>
    </source>
</evidence>
<evidence type="ECO:0000313" key="3">
    <source>
        <dbReference type="Proteomes" id="UP000076727"/>
    </source>
</evidence>
<dbReference type="GO" id="GO:0016491">
    <property type="term" value="F:oxidoreductase activity"/>
    <property type="evidence" value="ECO:0007669"/>
    <property type="project" value="UniProtKB-KW"/>
</dbReference>
<proteinExistence type="predicted"/>
<name>A0A165NXJ2_9APHY</name>
<dbReference type="EMBL" id="KV429075">
    <property type="protein sequence ID" value="KZT67501.1"/>
    <property type="molecule type" value="Genomic_DNA"/>
</dbReference>
<sequence>MLNRLHSRLFHPMIHLGYGLEFGLPGLVAEGLAQTAVHPLEVLYYFPPALYQNVVPDSVHSTSAQERISLSKSSANSAARRDCPSIFTILARVQADDSLSPSSLCLSSQVDPTRGFDYYCQVGGLSCEALASHAQDWEVNPGDTQAVTHAIEELSFLNALLYGVCGWRIQHTQTPYEFKADFYLMHTLTSSIFLPTYAASLRPSSVSLLLKTYLLSSLTWWVARGRPNVPIREIYYRTNPTLANSPIHIRARIIHGVHLSKMQLPTLMIICARCSVHYFTSQRCTATGQPDTHRSWGQARRDNRWSRPCRRHTVHTRCSVNR</sequence>
<dbReference type="InterPro" id="IPR025337">
    <property type="entry name" value="Questin_oxidase-like"/>
</dbReference>
<dbReference type="OrthoDB" id="10004862at2759"/>
<reference evidence="2 3" key="1">
    <citation type="journal article" date="2016" name="Mol. Biol. Evol.">
        <title>Comparative Genomics of Early-Diverging Mushroom-Forming Fungi Provides Insights into the Origins of Lignocellulose Decay Capabilities.</title>
        <authorList>
            <person name="Nagy L.G."/>
            <person name="Riley R."/>
            <person name="Tritt A."/>
            <person name="Adam C."/>
            <person name="Daum C."/>
            <person name="Floudas D."/>
            <person name="Sun H."/>
            <person name="Yadav J.S."/>
            <person name="Pangilinan J."/>
            <person name="Larsson K.H."/>
            <person name="Matsuura K."/>
            <person name="Barry K."/>
            <person name="Labutti K."/>
            <person name="Kuo R."/>
            <person name="Ohm R.A."/>
            <person name="Bhattacharya S.S."/>
            <person name="Shirouzu T."/>
            <person name="Yoshinaga Y."/>
            <person name="Martin F.M."/>
            <person name="Grigoriev I.V."/>
            <person name="Hibbett D.S."/>
        </authorList>
    </citation>
    <scope>NUCLEOTIDE SEQUENCE [LARGE SCALE GENOMIC DNA]</scope>
    <source>
        <strain evidence="2 3">L-15889</strain>
    </source>
</reference>
<dbReference type="STRING" id="1314783.A0A165NXJ2"/>
<dbReference type="PANTHER" id="PTHR35870:SF1">
    <property type="entry name" value="PROTEIN, PUTATIVE (AFU_ORTHOLOGUE AFUA_5G03330)-RELATED"/>
    <property type="match status" value="1"/>
</dbReference>
<organism evidence="2 3">
    <name type="scientific">Daedalea quercina L-15889</name>
    <dbReference type="NCBI Taxonomy" id="1314783"/>
    <lineage>
        <taxon>Eukaryota</taxon>
        <taxon>Fungi</taxon>
        <taxon>Dikarya</taxon>
        <taxon>Basidiomycota</taxon>
        <taxon>Agaricomycotina</taxon>
        <taxon>Agaricomycetes</taxon>
        <taxon>Polyporales</taxon>
        <taxon>Fomitopsis</taxon>
    </lineage>
</organism>
<dbReference type="PANTHER" id="PTHR35870">
    <property type="entry name" value="PROTEIN, PUTATIVE (AFU_ORTHOLOGUE AFUA_5G03330)-RELATED"/>
    <property type="match status" value="1"/>
</dbReference>